<dbReference type="AlphaFoldDB" id="X1FEU8"/>
<proteinExistence type="predicted"/>
<evidence type="ECO:0008006" key="2">
    <source>
        <dbReference type="Google" id="ProtNLM"/>
    </source>
</evidence>
<comment type="caution">
    <text evidence="1">The sequence shown here is derived from an EMBL/GenBank/DDBJ whole genome shotgun (WGS) entry which is preliminary data.</text>
</comment>
<feature type="non-terminal residue" evidence="1">
    <location>
        <position position="1"/>
    </location>
</feature>
<dbReference type="Gene3D" id="3.40.50.720">
    <property type="entry name" value="NAD(P)-binding Rossmann-like Domain"/>
    <property type="match status" value="1"/>
</dbReference>
<dbReference type="Gene3D" id="3.90.180.10">
    <property type="entry name" value="Medium-chain alcohol dehydrogenases, catalytic domain"/>
    <property type="match status" value="1"/>
</dbReference>
<accession>X1FEU8</accession>
<organism evidence="1">
    <name type="scientific">marine sediment metagenome</name>
    <dbReference type="NCBI Taxonomy" id="412755"/>
    <lineage>
        <taxon>unclassified sequences</taxon>
        <taxon>metagenomes</taxon>
        <taxon>ecological metagenomes</taxon>
    </lineage>
</organism>
<dbReference type="EMBL" id="BARU01001408">
    <property type="protein sequence ID" value="GAH31035.1"/>
    <property type="molecule type" value="Genomic_DNA"/>
</dbReference>
<gene>
    <name evidence="1" type="ORF">S03H2_03723</name>
</gene>
<protein>
    <recommendedName>
        <fullName evidence="2">Alcohol dehydrogenase-like C-terminal domain-containing protein</fullName>
    </recommendedName>
</protein>
<dbReference type="Pfam" id="PF13602">
    <property type="entry name" value="ADH_zinc_N_2"/>
    <property type="match status" value="1"/>
</dbReference>
<reference evidence="1" key="1">
    <citation type="journal article" date="2014" name="Front. Microbiol.">
        <title>High frequency of phylogenetically diverse reductive dehalogenase-homologous genes in deep subseafloor sedimentary metagenomes.</title>
        <authorList>
            <person name="Kawai M."/>
            <person name="Futagami T."/>
            <person name="Toyoda A."/>
            <person name="Takaki Y."/>
            <person name="Nishi S."/>
            <person name="Hori S."/>
            <person name="Arai W."/>
            <person name="Tsubouchi T."/>
            <person name="Morono Y."/>
            <person name="Uchiyama I."/>
            <person name="Ito T."/>
            <person name="Fujiyama A."/>
            <person name="Inagaki F."/>
            <person name="Takami H."/>
        </authorList>
    </citation>
    <scope>NUCLEOTIDE SEQUENCE</scope>
    <source>
        <strain evidence="1">Expedition CK06-06</strain>
    </source>
</reference>
<name>X1FEU8_9ZZZZ</name>
<sequence>TSYEKCKNSLTKNGIFVTVDPQSTMFRYMLNKKVRGYMGGVNGEKLDSLRELIEAGKVKSVVDKVYPLSQVAEAHRFYETGQKKGKIGISLLD</sequence>
<evidence type="ECO:0000313" key="1">
    <source>
        <dbReference type="EMBL" id="GAH31035.1"/>
    </source>
</evidence>